<accession>A0AA39R466</accession>
<evidence type="ECO:0000256" key="2">
    <source>
        <dbReference type="ARBA" id="ARBA00031845"/>
    </source>
</evidence>
<dbReference type="Gene3D" id="1.25.40.10">
    <property type="entry name" value="Tetratricopeptide repeat domain"/>
    <property type="match status" value="1"/>
</dbReference>
<dbReference type="Pfam" id="PF08631">
    <property type="entry name" value="SPO22"/>
    <property type="match status" value="1"/>
</dbReference>
<dbReference type="AlphaFoldDB" id="A0AA39R466"/>
<sequence>MAPIIKRAEKENRLHNLLTFAKQLEDSIATDCPETSLLGGLRREIDNIIATNNATAASKRADLDQQGTRLWNLASKVKNTVKDEESICSIRVFAFLLLDCAQRCTQGTAANNIRVLKSALKAAKYCLAQRQLSLAEIAVERAAFYEAKLKEEDIGTRDHGSLLNGLSHEYITLRIALAWHQDRLDLAKLMLAKIKIDAQELEPFAAERLADTLFEIGNSQVAELKWSEAVPWLEKAHDILAGQSLEALSNDAGELLISVMHSMARALINQQDQGSRTKAWNIIRELEIECGDKLAVLLLKLECLAFDGDASVQDYCDVLQRIVRTVHLTDTNVKTIIHHAHELRSRSPPMAHTVLNTLLIERLLGAEEQKWVEKVLVTIVWNYTTSAEISNTLDPLTELFNILNASSTSVLSPSATHAAQILLWKRIETSYNQEEYETAEGWCRLSLHAVFGNSGKSILCALGLSDFGKAREIYARMSDANKKDPSTQYLVYKVALRCQDLDLATESLDAISNASTKDATLLYACVLEAQKTGESSQIIASLQRVLQKYKYNAPSEVHLPALLRCTARLFLREIENPSPTIANGVEEICKLFESAAVQAKASRRDPANETFSVAELDWFSRNSYNLALKASTIWAPAQILRLVQVCLRFLDLYPAAIEASVAADLALQRLFCNFLSGSLLTVLARGEDNIQDQLQHYLYLRKAVDDFRNHAKDQIDRLDGGAKHDLQRKFSSLLTFDYEAAARLKAWGSLSAILNECQIYAEPKVYELLADITLSSEAPSDVMITTLQQMINLTWQHDSNDINKLARWIRCLFNLALSSNIETAEQLLDQAGNIAGTSKQQSMTYPAEELEWLTTTTFNRAIDFYCSSQDASCRRWAEKALLLSNLLEDGGALHEVLQEKYQGLSWHQQ</sequence>
<gene>
    <name evidence="3" type="ORF">JMJ35_003473</name>
</gene>
<dbReference type="InterPro" id="IPR039057">
    <property type="entry name" value="Spo22/ZIP4"/>
</dbReference>
<evidence type="ECO:0000313" key="4">
    <source>
        <dbReference type="Proteomes" id="UP001166286"/>
    </source>
</evidence>
<dbReference type="GO" id="GO:0051321">
    <property type="term" value="P:meiotic cell cycle"/>
    <property type="evidence" value="ECO:0007669"/>
    <property type="project" value="UniProtKB-KW"/>
</dbReference>
<comment type="caution">
    <text evidence="3">The sequence shown here is derived from an EMBL/GenBank/DDBJ whole genome shotgun (WGS) entry which is preliminary data.</text>
</comment>
<name>A0AA39R466_9LECA</name>
<dbReference type="GO" id="GO:0090173">
    <property type="term" value="P:regulation of synaptonemal complex assembly"/>
    <property type="evidence" value="ECO:0007669"/>
    <property type="project" value="InterPro"/>
</dbReference>
<dbReference type="InterPro" id="IPR011990">
    <property type="entry name" value="TPR-like_helical_dom_sf"/>
</dbReference>
<evidence type="ECO:0000313" key="3">
    <source>
        <dbReference type="EMBL" id="KAK0513751.1"/>
    </source>
</evidence>
<protein>
    <recommendedName>
        <fullName evidence="2">Protein ZIP4 homolog</fullName>
    </recommendedName>
</protein>
<keyword evidence="1" id="KW-0469">Meiosis</keyword>
<dbReference type="Proteomes" id="UP001166286">
    <property type="component" value="Unassembled WGS sequence"/>
</dbReference>
<dbReference type="PANTHER" id="PTHR40375">
    <property type="entry name" value="SPORULATION-SPECIFIC PROTEIN 22"/>
    <property type="match status" value="1"/>
</dbReference>
<dbReference type="InterPro" id="IPR013940">
    <property type="entry name" value="Spo22/ZIP4/TEX11"/>
</dbReference>
<organism evidence="3 4">
    <name type="scientific">Cladonia borealis</name>
    <dbReference type="NCBI Taxonomy" id="184061"/>
    <lineage>
        <taxon>Eukaryota</taxon>
        <taxon>Fungi</taxon>
        <taxon>Dikarya</taxon>
        <taxon>Ascomycota</taxon>
        <taxon>Pezizomycotina</taxon>
        <taxon>Lecanoromycetes</taxon>
        <taxon>OSLEUM clade</taxon>
        <taxon>Lecanoromycetidae</taxon>
        <taxon>Lecanorales</taxon>
        <taxon>Lecanorineae</taxon>
        <taxon>Cladoniaceae</taxon>
        <taxon>Cladonia</taxon>
    </lineage>
</organism>
<reference evidence="3" key="1">
    <citation type="submission" date="2023-03" db="EMBL/GenBank/DDBJ databases">
        <title>Complete genome of Cladonia borealis.</title>
        <authorList>
            <person name="Park H."/>
        </authorList>
    </citation>
    <scope>NUCLEOTIDE SEQUENCE</scope>
    <source>
        <strain evidence="3">ANT050790</strain>
    </source>
</reference>
<dbReference type="EMBL" id="JAFEKC020000006">
    <property type="protein sequence ID" value="KAK0513751.1"/>
    <property type="molecule type" value="Genomic_DNA"/>
</dbReference>
<proteinExistence type="predicted"/>
<keyword evidence="4" id="KW-1185">Reference proteome</keyword>
<dbReference type="PANTHER" id="PTHR40375:SF2">
    <property type="entry name" value="SPORULATION-SPECIFIC PROTEIN 22"/>
    <property type="match status" value="1"/>
</dbReference>
<evidence type="ECO:0000256" key="1">
    <source>
        <dbReference type="ARBA" id="ARBA00023254"/>
    </source>
</evidence>